<dbReference type="EMBL" id="CM055101">
    <property type="protein sequence ID" value="KAJ7541582.1"/>
    <property type="molecule type" value="Genomic_DNA"/>
</dbReference>
<proteinExistence type="predicted"/>
<organism evidence="1 2">
    <name type="scientific">Diphasiastrum complanatum</name>
    <name type="common">Issler's clubmoss</name>
    <name type="synonym">Lycopodium complanatum</name>
    <dbReference type="NCBI Taxonomy" id="34168"/>
    <lineage>
        <taxon>Eukaryota</taxon>
        <taxon>Viridiplantae</taxon>
        <taxon>Streptophyta</taxon>
        <taxon>Embryophyta</taxon>
        <taxon>Tracheophyta</taxon>
        <taxon>Lycopodiopsida</taxon>
        <taxon>Lycopodiales</taxon>
        <taxon>Lycopodiaceae</taxon>
        <taxon>Lycopodioideae</taxon>
        <taxon>Diphasiastrum</taxon>
    </lineage>
</organism>
<reference evidence="2" key="1">
    <citation type="journal article" date="2024" name="Proc. Natl. Acad. Sci. U.S.A.">
        <title>Extraordinary preservation of gene collinearity over three hundred million years revealed in homosporous lycophytes.</title>
        <authorList>
            <person name="Li C."/>
            <person name="Wickell D."/>
            <person name="Kuo L.Y."/>
            <person name="Chen X."/>
            <person name="Nie B."/>
            <person name="Liao X."/>
            <person name="Peng D."/>
            <person name="Ji J."/>
            <person name="Jenkins J."/>
            <person name="Williams M."/>
            <person name="Shu S."/>
            <person name="Plott C."/>
            <person name="Barry K."/>
            <person name="Rajasekar S."/>
            <person name="Grimwood J."/>
            <person name="Han X."/>
            <person name="Sun S."/>
            <person name="Hou Z."/>
            <person name="He W."/>
            <person name="Dai G."/>
            <person name="Sun C."/>
            <person name="Schmutz J."/>
            <person name="Leebens-Mack J.H."/>
            <person name="Li F.W."/>
            <person name="Wang L."/>
        </authorList>
    </citation>
    <scope>NUCLEOTIDE SEQUENCE [LARGE SCALE GENOMIC DNA]</scope>
    <source>
        <strain evidence="2">cv. PW_Plant_1</strain>
    </source>
</reference>
<accession>A0ACC2CI16</accession>
<dbReference type="Proteomes" id="UP001162992">
    <property type="component" value="Chromosome 10"/>
</dbReference>
<keyword evidence="2" id="KW-1185">Reference proteome</keyword>
<protein>
    <submittedName>
        <fullName evidence="1">Uncharacterized protein</fullName>
    </submittedName>
</protein>
<sequence length="611" mass="65988">MRKKGLAEMYSFVGKRRTAPGILLLRSLRHKNYSVEYYRTLVLTVTFIAYACYHASRKPPSIVKSVLDPQASSLHLHPAHPSGFDPSHPWALNLVYIRKPDKNHSLLESLADGLDQQGESGWPPFDGKEGKSKLGEIDLAFLAAYAFGMYFSGHLGDRLDLRNFLSIGMLGSAAFVCLFGFGYFWKIHVFSYYFVVQTMAGLFQATGWPSVVAIMGNWFGKSNRGLIMGIWNAHTSLGNILGSVAAASMLQYGWGWCFVLPGVFLILAGAVVYLFLVVDPSDVDLPSPYEDPSQEEENLYSGEKQSLFVENGSLFADVEAGSLEKAMGKKLSNPVAEDDQTGDEDGEPSPGAGCPLREGGAGHEGLLSAQDEKPPGDGEAVGFLRALAIPGVAQFALCLFFSKLVAYTFLYWLPFYIRNTKIAGEYLSDETAGNLSTLFDMGGVVGGILAGHISDSMNARATTAAGFTFCAIPMLFFYNIYGGLSLYANVGLMILAGLFVNGPYALISTAVSADLGTHSSLKGNAKALATVTAIIDGTGSVGAAAGPLLTGYISQRGWNDVFFMLMLAALLAGLSLSNLIFEEMVEKFKNWRCEHGKLTQSLLTGRDQGYV</sequence>
<gene>
    <name evidence="1" type="ORF">O6H91_10G066000</name>
</gene>
<name>A0ACC2CI16_DIPCM</name>
<evidence type="ECO:0000313" key="2">
    <source>
        <dbReference type="Proteomes" id="UP001162992"/>
    </source>
</evidence>
<evidence type="ECO:0000313" key="1">
    <source>
        <dbReference type="EMBL" id="KAJ7541582.1"/>
    </source>
</evidence>
<comment type="caution">
    <text evidence="1">The sequence shown here is derived from an EMBL/GenBank/DDBJ whole genome shotgun (WGS) entry which is preliminary data.</text>
</comment>